<name>A0A0F9RLQ7_9ZZZZ</name>
<protein>
    <submittedName>
        <fullName evidence="1">Uncharacterized protein</fullName>
    </submittedName>
</protein>
<gene>
    <name evidence="1" type="ORF">LCGC14_0561920</name>
</gene>
<organism evidence="1">
    <name type="scientific">marine sediment metagenome</name>
    <dbReference type="NCBI Taxonomy" id="412755"/>
    <lineage>
        <taxon>unclassified sequences</taxon>
        <taxon>metagenomes</taxon>
        <taxon>ecological metagenomes</taxon>
    </lineage>
</organism>
<evidence type="ECO:0000313" key="1">
    <source>
        <dbReference type="EMBL" id="KKN57480.1"/>
    </source>
</evidence>
<sequence>MKYFVIKSADSRNVLSLLRSLGIEMERYKWGHRTLHRGRCFCGQTIVVGTYHNSWSCGKGWHWQKAIGLAMHCLSVDKPGAIAILNGCFYETRPKPTFVDMNVLTVVADEFKERAEAMLPSVYARN</sequence>
<dbReference type="AlphaFoldDB" id="A0A0F9RLQ7"/>
<reference evidence="1" key="1">
    <citation type="journal article" date="2015" name="Nature">
        <title>Complex archaea that bridge the gap between prokaryotes and eukaryotes.</title>
        <authorList>
            <person name="Spang A."/>
            <person name="Saw J.H."/>
            <person name="Jorgensen S.L."/>
            <person name="Zaremba-Niedzwiedzka K."/>
            <person name="Martijn J."/>
            <person name="Lind A.E."/>
            <person name="van Eijk R."/>
            <person name="Schleper C."/>
            <person name="Guy L."/>
            <person name="Ettema T.J."/>
        </authorList>
    </citation>
    <scope>NUCLEOTIDE SEQUENCE</scope>
</reference>
<comment type="caution">
    <text evidence="1">The sequence shown here is derived from an EMBL/GenBank/DDBJ whole genome shotgun (WGS) entry which is preliminary data.</text>
</comment>
<accession>A0A0F9RLQ7</accession>
<proteinExistence type="predicted"/>
<dbReference type="EMBL" id="LAZR01000801">
    <property type="protein sequence ID" value="KKN57480.1"/>
    <property type="molecule type" value="Genomic_DNA"/>
</dbReference>